<name>A0A0N4YE50_NIPBR</name>
<proteinExistence type="predicted"/>
<dbReference type="AlphaFoldDB" id="A0A0N4YE50"/>
<evidence type="ECO:0000313" key="2">
    <source>
        <dbReference type="EMBL" id="VDL78539.1"/>
    </source>
</evidence>
<evidence type="ECO:0000313" key="3">
    <source>
        <dbReference type="Proteomes" id="UP000271162"/>
    </source>
</evidence>
<dbReference type="Proteomes" id="UP000271162">
    <property type="component" value="Unassembled WGS sequence"/>
</dbReference>
<dbReference type="WBParaSite" id="NBR_0001494401-mRNA-1">
    <property type="protein sequence ID" value="NBR_0001494401-mRNA-1"/>
    <property type="gene ID" value="NBR_0001494401"/>
</dbReference>
<feature type="chain" id="PRO_5043125572" evidence="1">
    <location>
        <begin position="18"/>
        <end position="74"/>
    </location>
</feature>
<keyword evidence="1" id="KW-0732">Signal</keyword>
<gene>
    <name evidence="2" type="ORF">NBR_LOCUS14945</name>
</gene>
<keyword evidence="3" id="KW-1185">Reference proteome</keyword>
<evidence type="ECO:0000313" key="4">
    <source>
        <dbReference type="WBParaSite" id="NBR_0001494401-mRNA-1"/>
    </source>
</evidence>
<sequence length="74" mass="8216">MRRTLVVLALLFAVVMSNNEVEDSQVRCEKEAAASVKCLNGCKAKHSDEKEIDDCMNSECNADFEAEMDCLINS</sequence>
<evidence type="ECO:0000256" key="1">
    <source>
        <dbReference type="SAM" id="SignalP"/>
    </source>
</evidence>
<reference evidence="2 3" key="2">
    <citation type="submission" date="2018-11" db="EMBL/GenBank/DDBJ databases">
        <authorList>
            <consortium name="Pathogen Informatics"/>
        </authorList>
    </citation>
    <scope>NUCLEOTIDE SEQUENCE [LARGE SCALE GENOMIC DNA]</scope>
</reference>
<feature type="signal peptide" evidence="1">
    <location>
        <begin position="1"/>
        <end position="17"/>
    </location>
</feature>
<accession>A0A0N4YE50</accession>
<reference evidence="4" key="1">
    <citation type="submission" date="2017-02" db="UniProtKB">
        <authorList>
            <consortium name="WormBaseParasite"/>
        </authorList>
    </citation>
    <scope>IDENTIFICATION</scope>
</reference>
<dbReference type="EMBL" id="UYSL01021545">
    <property type="protein sequence ID" value="VDL78539.1"/>
    <property type="molecule type" value="Genomic_DNA"/>
</dbReference>
<protein>
    <submittedName>
        <fullName evidence="4">CFEM domain-containing protein</fullName>
    </submittedName>
</protein>
<organism evidence="4">
    <name type="scientific">Nippostrongylus brasiliensis</name>
    <name type="common">Rat hookworm</name>
    <dbReference type="NCBI Taxonomy" id="27835"/>
    <lineage>
        <taxon>Eukaryota</taxon>
        <taxon>Metazoa</taxon>
        <taxon>Ecdysozoa</taxon>
        <taxon>Nematoda</taxon>
        <taxon>Chromadorea</taxon>
        <taxon>Rhabditida</taxon>
        <taxon>Rhabditina</taxon>
        <taxon>Rhabditomorpha</taxon>
        <taxon>Strongyloidea</taxon>
        <taxon>Heligmosomidae</taxon>
        <taxon>Nippostrongylus</taxon>
    </lineage>
</organism>